<sequence>MRKIYFTILIFSFILISCKEKYDFWNINKFKIEKSALSDNEEVKLLYTSNGPDENQARKYYYHLIVISQKTGDTINVLTASQNGFNEDSINEVFNFYDDKNIITIITHNKVDINSLSGKNVSETESIQLKKINKVARDKDYDYLADNNYATVIGSIGKTSDN</sequence>
<organism evidence="1 2">
    <name type="scientific">Flavobacterium celericrescens</name>
    <dbReference type="NCBI Taxonomy" id="2709780"/>
    <lineage>
        <taxon>Bacteria</taxon>
        <taxon>Pseudomonadati</taxon>
        <taxon>Bacteroidota</taxon>
        <taxon>Flavobacteriia</taxon>
        <taxon>Flavobacteriales</taxon>
        <taxon>Flavobacteriaceae</taxon>
        <taxon>Flavobacterium</taxon>
    </lineage>
</organism>
<dbReference type="Proteomes" id="UP000761423">
    <property type="component" value="Unassembled WGS sequence"/>
</dbReference>
<name>A0ABX0IFW7_9FLAO</name>
<comment type="caution">
    <text evidence="1">The sequence shown here is derived from an EMBL/GenBank/DDBJ whole genome shotgun (WGS) entry which is preliminary data.</text>
</comment>
<gene>
    <name evidence="1" type="ORF">G4L40_11080</name>
</gene>
<reference evidence="1 2" key="1">
    <citation type="submission" date="2020-02" db="EMBL/GenBank/DDBJ databases">
        <authorList>
            <person name="Chen W.-M."/>
        </authorList>
    </citation>
    <scope>NUCLEOTIDE SEQUENCE [LARGE SCALE GENOMIC DNA]</scope>
    <source>
        <strain evidence="1 2">TWA-26</strain>
    </source>
</reference>
<proteinExistence type="predicted"/>
<dbReference type="RefSeq" id="WP_166237268.1">
    <property type="nucleotide sequence ID" value="NZ_JAAJBV010000008.1"/>
</dbReference>
<evidence type="ECO:0000313" key="2">
    <source>
        <dbReference type="Proteomes" id="UP000761423"/>
    </source>
</evidence>
<accession>A0ABX0IFW7</accession>
<dbReference type="EMBL" id="JAAJBV010000008">
    <property type="protein sequence ID" value="NHM05248.1"/>
    <property type="molecule type" value="Genomic_DNA"/>
</dbReference>
<dbReference type="PROSITE" id="PS51257">
    <property type="entry name" value="PROKAR_LIPOPROTEIN"/>
    <property type="match status" value="1"/>
</dbReference>
<evidence type="ECO:0000313" key="1">
    <source>
        <dbReference type="EMBL" id="NHM05248.1"/>
    </source>
</evidence>
<protein>
    <submittedName>
        <fullName evidence="1">Uncharacterized protein</fullName>
    </submittedName>
</protein>
<keyword evidence="2" id="KW-1185">Reference proteome</keyword>